<evidence type="ECO:0000313" key="1">
    <source>
        <dbReference type="EMBL" id="CAF1605952.1"/>
    </source>
</evidence>
<dbReference type="EMBL" id="CAJOBA010075801">
    <property type="protein sequence ID" value="CAF4417060.1"/>
    <property type="molecule type" value="Genomic_DNA"/>
</dbReference>
<sequence length="266" mass="30740">MWDSIAATCSDMPEQKHDDYLKKRRKKPIDADIHVISSKLTPLQPYSSTANVTHDIEMSDNEMYSDSDNEMEYIFDTADDGEENMLKMQEMFITDDNESTMFTDNDEIVLQRYDPDSRPLHPYTTVKTSDANEIFVKISSQGSLSKVIMSSILKEVKNMLPLPNNFPKNVRELLNDMGITNRFSKKTYCCECSLLMDRDRKLCENSNCKNFHVINPDTLSVFDGDVHFLLKTVVARNIQEIDRYSNKNPSIFDDDIVDSARYHELL</sequence>
<dbReference type="Proteomes" id="UP000677228">
    <property type="component" value="Unassembled WGS sequence"/>
</dbReference>
<comment type="caution">
    <text evidence="2">The sequence shown here is derived from an EMBL/GenBank/DDBJ whole genome shotgun (WGS) entry which is preliminary data.</text>
</comment>
<accession>A0A8S2W023</accession>
<gene>
    <name evidence="1" type="ORF">OVA965_LOCUS42375</name>
    <name evidence="2" type="ORF">TMI583_LOCUS44270</name>
</gene>
<organism evidence="2 3">
    <name type="scientific">Didymodactylos carnosus</name>
    <dbReference type="NCBI Taxonomy" id="1234261"/>
    <lineage>
        <taxon>Eukaryota</taxon>
        <taxon>Metazoa</taxon>
        <taxon>Spiralia</taxon>
        <taxon>Gnathifera</taxon>
        <taxon>Rotifera</taxon>
        <taxon>Eurotatoria</taxon>
        <taxon>Bdelloidea</taxon>
        <taxon>Philodinida</taxon>
        <taxon>Philodinidae</taxon>
        <taxon>Didymodactylos</taxon>
    </lineage>
</organism>
<dbReference type="AlphaFoldDB" id="A0A8S2W023"/>
<proteinExistence type="predicted"/>
<evidence type="ECO:0000313" key="2">
    <source>
        <dbReference type="EMBL" id="CAF4417060.1"/>
    </source>
</evidence>
<dbReference type="EMBL" id="CAJNOK010051797">
    <property type="protein sequence ID" value="CAF1605952.1"/>
    <property type="molecule type" value="Genomic_DNA"/>
</dbReference>
<evidence type="ECO:0000313" key="3">
    <source>
        <dbReference type="Proteomes" id="UP000682733"/>
    </source>
</evidence>
<dbReference type="Proteomes" id="UP000682733">
    <property type="component" value="Unassembled WGS sequence"/>
</dbReference>
<protein>
    <submittedName>
        <fullName evidence="2">Uncharacterized protein</fullName>
    </submittedName>
</protein>
<reference evidence="2" key="1">
    <citation type="submission" date="2021-02" db="EMBL/GenBank/DDBJ databases">
        <authorList>
            <person name="Nowell W R."/>
        </authorList>
    </citation>
    <scope>NUCLEOTIDE SEQUENCE</scope>
</reference>
<name>A0A8S2W023_9BILA</name>